<accession>A0A9E8NC44</accession>
<organism evidence="1 2">
    <name type="scientific">Dyadobacter pollutisoli</name>
    <dbReference type="NCBI Taxonomy" id="2910158"/>
    <lineage>
        <taxon>Bacteria</taxon>
        <taxon>Pseudomonadati</taxon>
        <taxon>Bacteroidota</taxon>
        <taxon>Cytophagia</taxon>
        <taxon>Cytophagales</taxon>
        <taxon>Spirosomataceae</taxon>
        <taxon>Dyadobacter</taxon>
    </lineage>
</organism>
<name>A0A9E8NC44_9BACT</name>
<dbReference type="InterPro" id="IPR014710">
    <property type="entry name" value="RmlC-like_jellyroll"/>
</dbReference>
<dbReference type="InterPro" id="IPR000595">
    <property type="entry name" value="cNMP-bd_dom"/>
</dbReference>
<dbReference type="KEGG" id="dpf:ON006_04745"/>
<sequence length="186" mass="21105">MNASKLSDHLAAFYPLSTGFKTALDQVLIRQVFKKGALLRQSGPRPTIWFIVEGLAKAIYEDQDGKEHVTRFWKQGQVMLLANGNTHMMTADRIVLLEDSVLTTMTSASILFLYHSFPEGPKLSSKILLDDRNQGELKSFLCSLPAQQAYRQFQQVFPARRLMLKDIASYLEISPGRLSEIRKSLR</sequence>
<gene>
    <name evidence="1" type="ORF">ON006_04745</name>
</gene>
<dbReference type="Gene3D" id="2.60.120.10">
    <property type="entry name" value="Jelly Rolls"/>
    <property type="match status" value="1"/>
</dbReference>
<evidence type="ECO:0000313" key="1">
    <source>
        <dbReference type="EMBL" id="WAC13268.1"/>
    </source>
</evidence>
<dbReference type="SUPFAM" id="SSF51206">
    <property type="entry name" value="cAMP-binding domain-like"/>
    <property type="match status" value="1"/>
</dbReference>
<dbReference type="InterPro" id="IPR018490">
    <property type="entry name" value="cNMP-bd_dom_sf"/>
</dbReference>
<reference evidence="1" key="1">
    <citation type="submission" date="2022-11" db="EMBL/GenBank/DDBJ databases">
        <title>Dyadobacter pollutisoli sp. nov., isolated from plastic dumped soil.</title>
        <authorList>
            <person name="Kim J.M."/>
            <person name="Kim K.R."/>
            <person name="Lee J.K."/>
            <person name="Hao L."/>
            <person name="Jeon C.O."/>
        </authorList>
    </citation>
    <scope>NUCLEOTIDE SEQUENCE</scope>
    <source>
        <strain evidence="1">U1</strain>
    </source>
</reference>
<dbReference type="RefSeq" id="WP_244819619.1">
    <property type="nucleotide sequence ID" value="NZ_CP112998.1"/>
</dbReference>
<dbReference type="AlphaFoldDB" id="A0A9E8NC44"/>
<protein>
    <submittedName>
        <fullName evidence="1">Cyclic nucleotide-binding domain-containing protein</fullName>
    </submittedName>
</protein>
<dbReference type="Proteomes" id="UP001164653">
    <property type="component" value="Chromosome"/>
</dbReference>
<dbReference type="CDD" id="cd00038">
    <property type="entry name" value="CAP_ED"/>
    <property type="match status" value="1"/>
</dbReference>
<evidence type="ECO:0000313" key="2">
    <source>
        <dbReference type="Proteomes" id="UP001164653"/>
    </source>
</evidence>
<keyword evidence="2" id="KW-1185">Reference proteome</keyword>
<dbReference type="EMBL" id="CP112998">
    <property type="protein sequence ID" value="WAC13268.1"/>
    <property type="molecule type" value="Genomic_DNA"/>
</dbReference>
<proteinExistence type="predicted"/>